<protein>
    <recommendedName>
        <fullName evidence="8">Protein EXORDIUM-like</fullName>
    </recommendedName>
</protein>
<keyword evidence="3 5" id="KW-0732">Signal</keyword>
<evidence type="ECO:0000313" key="7">
    <source>
        <dbReference type="Proteomes" id="UP000822688"/>
    </source>
</evidence>
<evidence type="ECO:0000256" key="5">
    <source>
        <dbReference type="SAM" id="SignalP"/>
    </source>
</evidence>
<name>A0A8T0IBU3_CERPU</name>
<comment type="subcellular location">
    <subcellularLocation>
        <location evidence="1">Secreted</location>
    </subcellularLocation>
</comment>
<feature type="chain" id="PRO_5035933160" description="Protein EXORDIUM-like" evidence="5">
    <location>
        <begin position="24"/>
        <end position="340"/>
    </location>
</feature>
<dbReference type="PANTHER" id="PTHR31279">
    <property type="entry name" value="PROTEIN EXORDIUM-LIKE 5"/>
    <property type="match status" value="1"/>
</dbReference>
<evidence type="ECO:0000256" key="4">
    <source>
        <dbReference type="ARBA" id="ARBA00023591"/>
    </source>
</evidence>
<accession>A0A8T0IBU3</accession>
<evidence type="ECO:0000256" key="1">
    <source>
        <dbReference type="ARBA" id="ARBA00004613"/>
    </source>
</evidence>
<organism evidence="6 7">
    <name type="scientific">Ceratodon purpureus</name>
    <name type="common">Fire moss</name>
    <name type="synonym">Dicranum purpureum</name>
    <dbReference type="NCBI Taxonomy" id="3225"/>
    <lineage>
        <taxon>Eukaryota</taxon>
        <taxon>Viridiplantae</taxon>
        <taxon>Streptophyta</taxon>
        <taxon>Embryophyta</taxon>
        <taxon>Bryophyta</taxon>
        <taxon>Bryophytina</taxon>
        <taxon>Bryopsida</taxon>
        <taxon>Dicranidae</taxon>
        <taxon>Pseudoditrichales</taxon>
        <taxon>Ditrichaceae</taxon>
        <taxon>Ceratodon</taxon>
    </lineage>
</organism>
<keyword evidence="7" id="KW-1185">Reference proteome</keyword>
<reference evidence="6" key="1">
    <citation type="submission" date="2020-06" db="EMBL/GenBank/DDBJ databases">
        <title>WGS assembly of Ceratodon purpureus strain R40.</title>
        <authorList>
            <person name="Carey S.B."/>
            <person name="Jenkins J."/>
            <person name="Shu S."/>
            <person name="Lovell J.T."/>
            <person name="Sreedasyam A."/>
            <person name="Maumus F."/>
            <person name="Tiley G.P."/>
            <person name="Fernandez-Pozo N."/>
            <person name="Barry K."/>
            <person name="Chen C."/>
            <person name="Wang M."/>
            <person name="Lipzen A."/>
            <person name="Daum C."/>
            <person name="Saski C.A."/>
            <person name="Payton A.C."/>
            <person name="Mcbreen J.C."/>
            <person name="Conrad R.E."/>
            <person name="Kollar L.M."/>
            <person name="Olsson S."/>
            <person name="Huttunen S."/>
            <person name="Landis J.B."/>
            <person name="Wickett N.J."/>
            <person name="Johnson M.G."/>
            <person name="Rensing S.A."/>
            <person name="Grimwood J."/>
            <person name="Schmutz J."/>
            <person name="Mcdaniel S.F."/>
        </authorList>
    </citation>
    <scope>NUCLEOTIDE SEQUENCE</scope>
    <source>
        <strain evidence="6">R40</strain>
    </source>
</reference>
<dbReference type="GO" id="GO:0005576">
    <property type="term" value="C:extracellular region"/>
    <property type="evidence" value="ECO:0007669"/>
    <property type="project" value="UniProtKB-SubCell"/>
</dbReference>
<dbReference type="AlphaFoldDB" id="A0A8T0IBU3"/>
<comment type="caution">
    <text evidence="6">The sequence shown here is derived from an EMBL/GenBank/DDBJ whole genome shotgun (WGS) entry which is preliminary data.</text>
</comment>
<proteinExistence type="inferred from homology"/>
<sequence length="340" mass="36029">MAQFLKACVLMCAFLAVAMVVDSRPSPLFSINDSETTHIAEPVNTGRKLFKLVSNTLVLPYHSGPLLVGTGAPLNVYILWYGTFSPTQKAILTDFFASFQQPGAQVHPSVASWWKQTSAYKDSKNNIPPGLVTLAGQAEDNYSMGKSLKQADFEPLVVNSLSSFPSDPASIYFLLTAADVKVEGFCMNTCASHSFTSPSPASKNHILPYSWVGNSATQCPGQCAWPYALPQFGPNGAKALVAPNADAGMDGMVINMASMLAGMVTNPFNNGYYQGDAAAPLEAATACSGIYGDGAYAGNPGQLIQDPISQASYNAQGVGSRKYLLPALWDPATLTCKPVS</sequence>
<evidence type="ECO:0008006" key="8">
    <source>
        <dbReference type="Google" id="ProtNLM"/>
    </source>
</evidence>
<feature type="signal peptide" evidence="5">
    <location>
        <begin position="1"/>
        <end position="23"/>
    </location>
</feature>
<dbReference type="Pfam" id="PF04674">
    <property type="entry name" value="Phi_1"/>
    <property type="match status" value="1"/>
</dbReference>
<comment type="similarity">
    <text evidence="4">Belongs to the EXORDIUM family.</text>
</comment>
<dbReference type="Proteomes" id="UP000822688">
    <property type="component" value="Chromosome 4"/>
</dbReference>
<gene>
    <name evidence="6" type="ORF">KC19_4G137500</name>
</gene>
<dbReference type="PANTHER" id="PTHR31279:SF58">
    <property type="entry name" value="PROTEIN EXORDIUM-LIKE 2"/>
    <property type="match status" value="1"/>
</dbReference>
<keyword evidence="2" id="KW-0964">Secreted</keyword>
<evidence type="ECO:0000256" key="3">
    <source>
        <dbReference type="ARBA" id="ARBA00022729"/>
    </source>
</evidence>
<evidence type="ECO:0000313" key="6">
    <source>
        <dbReference type="EMBL" id="KAG0579953.1"/>
    </source>
</evidence>
<dbReference type="InterPro" id="IPR006766">
    <property type="entry name" value="EXORDIUM-like"/>
</dbReference>
<dbReference type="EMBL" id="CM026424">
    <property type="protein sequence ID" value="KAG0579953.1"/>
    <property type="molecule type" value="Genomic_DNA"/>
</dbReference>
<evidence type="ECO:0000256" key="2">
    <source>
        <dbReference type="ARBA" id="ARBA00022525"/>
    </source>
</evidence>